<sequence length="117" mass="13683">MREDLNKLLKKNIEFQDYIFNLNDILSCEYKYRQDGFPLKGKIITLNSYEIINIVTKFANDSEIQSLVKYTKNENGLNPKNLKQLLKTLAVNIIKYGYLSNCIKTLDELKANKRTTK</sequence>
<dbReference type="Proteomes" id="UP000070260">
    <property type="component" value="Plasmid pJFP838A"/>
</dbReference>
<proteinExistence type="predicted"/>
<organism evidence="1 2">
    <name type="scientific">Clostridium perfringens</name>
    <dbReference type="NCBI Taxonomy" id="1502"/>
    <lineage>
        <taxon>Bacteria</taxon>
        <taxon>Bacillati</taxon>
        <taxon>Bacillota</taxon>
        <taxon>Clostridia</taxon>
        <taxon>Eubacteriales</taxon>
        <taxon>Clostridiaceae</taxon>
        <taxon>Clostridium</taxon>
    </lineage>
</organism>
<keyword evidence="1" id="KW-0614">Plasmid</keyword>
<dbReference type="RefSeq" id="WP_061429944.1">
    <property type="nucleotide sequence ID" value="NZ_CATNZX010000001.1"/>
</dbReference>
<dbReference type="PATRIC" id="fig|1502.177.peg.3664"/>
<name>A0A140GS60_CLOPF</name>
<reference evidence="1 2" key="1">
    <citation type="journal article" date="2016" name="PLoS ONE">
        <title>Plasmid Characterization and Chromosome Analysis of Two netF+ Clostridium perfringens Isolates Associated with Foal and Canine Necrotizing Enteritis.</title>
        <authorList>
            <person name="Mehdizadeh Gohari I."/>
            <person name="Kropinski A.M."/>
            <person name="Weese S.J."/>
            <person name="Parreira V.R."/>
            <person name="Whitehead A.E."/>
            <person name="Boerlin P."/>
            <person name="Prescott J.F."/>
        </authorList>
    </citation>
    <scope>NUCLEOTIDE SEQUENCE [LARGE SCALE GENOMIC DNA]</scope>
    <source>
        <strain evidence="1 2">JP838</strain>
        <plasmid evidence="2">Plasmid pJFP838A</plasmid>
    </source>
</reference>
<protein>
    <submittedName>
        <fullName evidence="1">Uncharacterized protein</fullName>
    </submittedName>
</protein>
<evidence type="ECO:0000313" key="1">
    <source>
        <dbReference type="EMBL" id="AMN31369.1"/>
    </source>
</evidence>
<gene>
    <name evidence="1" type="ORF">JFP838_pA0453</name>
</gene>
<dbReference type="AlphaFoldDB" id="A0A140GS60"/>
<accession>A0A140GS60</accession>
<dbReference type="EMBL" id="CP013615">
    <property type="protein sequence ID" value="AMN31369.1"/>
    <property type="molecule type" value="Genomic_DNA"/>
</dbReference>
<evidence type="ECO:0000313" key="2">
    <source>
        <dbReference type="Proteomes" id="UP000070260"/>
    </source>
</evidence>
<geneLocation type="plasmid" evidence="1 2">
    <name>pJFP838A</name>
</geneLocation>